<comment type="caution">
    <text evidence="2">The sequence shown here is derived from an EMBL/GenBank/DDBJ whole genome shotgun (WGS) entry which is preliminary data.</text>
</comment>
<evidence type="ECO:0000256" key="1">
    <source>
        <dbReference type="SAM" id="SignalP"/>
    </source>
</evidence>
<organism evidence="2 3">
    <name type="scientific">Kipferlia bialata</name>
    <dbReference type="NCBI Taxonomy" id="797122"/>
    <lineage>
        <taxon>Eukaryota</taxon>
        <taxon>Metamonada</taxon>
        <taxon>Carpediemonas-like organisms</taxon>
        <taxon>Kipferlia</taxon>
    </lineage>
</organism>
<dbReference type="Proteomes" id="UP000265618">
    <property type="component" value="Unassembled WGS sequence"/>
</dbReference>
<protein>
    <submittedName>
        <fullName evidence="2">Uncharacterized protein</fullName>
    </submittedName>
</protein>
<reference evidence="2 3" key="1">
    <citation type="journal article" date="2018" name="PLoS ONE">
        <title>The draft genome of Kipferlia bialata reveals reductive genome evolution in fornicate parasites.</title>
        <authorList>
            <person name="Tanifuji G."/>
            <person name="Takabayashi S."/>
            <person name="Kume K."/>
            <person name="Takagi M."/>
            <person name="Nakayama T."/>
            <person name="Kamikawa R."/>
            <person name="Inagaki Y."/>
            <person name="Hashimoto T."/>
        </authorList>
    </citation>
    <scope>NUCLEOTIDE SEQUENCE [LARGE SCALE GENOMIC DNA]</scope>
    <source>
        <strain evidence="2">NY0173</strain>
    </source>
</reference>
<dbReference type="AlphaFoldDB" id="A0A9K3CW21"/>
<keyword evidence="1" id="KW-0732">Signal</keyword>
<keyword evidence="3" id="KW-1185">Reference proteome</keyword>
<proteinExistence type="predicted"/>
<gene>
    <name evidence="2" type="ORF">KIPB_005047</name>
</gene>
<feature type="signal peptide" evidence="1">
    <location>
        <begin position="1"/>
        <end position="16"/>
    </location>
</feature>
<feature type="chain" id="PRO_5039898545" evidence="1">
    <location>
        <begin position="17"/>
        <end position="485"/>
    </location>
</feature>
<accession>A0A9K3CW21</accession>
<name>A0A9K3CW21_9EUKA</name>
<evidence type="ECO:0000313" key="2">
    <source>
        <dbReference type="EMBL" id="GIQ83691.1"/>
    </source>
</evidence>
<sequence>MRLAVLLVELILCVHAFASVSSPTVHVWEQDQLLMPLFAESGLSPAGCGSSVAVDGDWLVSGCVTYNHYRDPIDPYSSLLFGTAVAASHSLSLIAVGIPYYETQGVEAGEVHLYSLEGSTWVRLCRIPLPTEAHKWDAQFGAALSFADDRLVISSTFGLWYADAESGWDMAQKVALPSGTNYGSFLSYSNGILAAGFASSTVVIDDERLQVAGKVAIYDTTVPDWYLEDAQGEPEGLVQVLSSPKPTDNGFFGGALAIDVGVTSVRLAVGERYAQVPSEIGWFGAQVALRGDILTVAGAPFGFPGYVSQFQHDSAYMQWVSSVQDWQGGFYNETDYFGECLASDPLTDTILVGSSIIPQASGGPGGGVYVMRTASVMLPSSSISVQPYDISPGCTGSATFSLFHTDETLYPHDLLGRISVYFMGPGRSQYGDPQPVTYSGGQNQCEYRAHLTVPTDPYIVSEDGKIMFAVWLDGQFVTSRTVWWE</sequence>
<dbReference type="PANTHER" id="PTHR36220:SF1">
    <property type="entry name" value="GAMMA TUBULIN COMPLEX COMPONENT C-TERMINAL DOMAIN-CONTAINING PROTEIN"/>
    <property type="match status" value="1"/>
</dbReference>
<dbReference type="PANTHER" id="PTHR36220">
    <property type="entry name" value="UNNAMED PRODUCT"/>
    <property type="match status" value="1"/>
</dbReference>
<dbReference type="EMBL" id="BDIP01001142">
    <property type="protein sequence ID" value="GIQ83691.1"/>
    <property type="molecule type" value="Genomic_DNA"/>
</dbReference>
<evidence type="ECO:0000313" key="3">
    <source>
        <dbReference type="Proteomes" id="UP000265618"/>
    </source>
</evidence>